<evidence type="ECO:0000256" key="11">
    <source>
        <dbReference type="PROSITE-ProRule" id="PRU00175"/>
    </source>
</evidence>
<comment type="similarity">
    <text evidence="10">Belongs to the RING-type zinc finger family. ATL subfamily.</text>
</comment>
<proteinExistence type="inferred from homology"/>
<keyword evidence="4 12" id="KW-0812">Transmembrane</keyword>
<dbReference type="GO" id="GO:0008270">
    <property type="term" value="F:zinc ion binding"/>
    <property type="evidence" value="ECO:0007669"/>
    <property type="project" value="UniProtKB-KW"/>
</dbReference>
<evidence type="ECO:0000256" key="5">
    <source>
        <dbReference type="ARBA" id="ARBA00022723"/>
    </source>
</evidence>
<reference evidence="14 15" key="1">
    <citation type="submission" date="2022-03" db="EMBL/GenBank/DDBJ databases">
        <authorList>
            <person name="Nunn A."/>
            <person name="Chopra R."/>
            <person name="Nunn A."/>
            <person name="Contreras Garrido A."/>
        </authorList>
    </citation>
    <scope>NUCLEOTIDE SEQUENCE [LARGE SCALE GENOMIC DNA]</scope>
</reference>
<evidence type="ECO:0000256" key="10">
    <source>
        <dbReference type="ARBA" id="ARBA00024209"/>
    </source>
</evidence>
<dbReference type="Pfam" id="PF13639">
    <property type="entry name" value="zf-RING_2"/>
    <property type="match status" value="1"/>
</dbReference>
<dbReference type="EC" id="2.3.2.27" evidence="3"/>
<evidence type="ECO:0000256" key="12">
    <source>
        <dbReference type="SAM" id="Phobius"/>
    </source>
</evidence>
<keyword evidence="8 12" id="KW-1133">Transmembrane helix</keyword>
<name>A0AAU9TB87_THLAR</name>
<sequence length="137" mass="15088">MVFIISLFFFCLGIAAIAFLHFLAAGRRRSSLLSIDSPSTAVSYSPEEIQKSLPGANYTGGGSSEKECAVCLENFAAGDWCRSLPACRHMFHASCVDKWLVKAANCPVCRTRVRLDHGSIRSDMGDDERDLLWAIRV</sequence>
<dbReference type="GO" id="GO:0016020">
    <property type="term" value="C:membrane"/>
    <property type="evidence" value="ECO:0007669"/>
    <property type="project" value="UniProtKB-SubCell"/>
</dbReference>
<dbReference type="GO" id="GO:0061630">
    <property type="term" value="F:ubiquitin protein ligase activity"/>
    <property type="evidence" value="ECO:0007669"/>
    <property type="project" value="UniProtKB-EC"/>
</dbReference>
<comment type="catalytic activity">
    <reaction evidence="1">
        <text>S-ubiquitinyl-[E2 ubiquitin-conjugating enzyme]-L-cysteine + [acceptor protein]-L-lysine = [E2 ubiquitin-conjugating enzyme]-L-cysteine + N(6)-ubiquitinyl-[acceptor protein]-L-lysine.</text>
        <dbReference type="EC" id="2.3.2.27"/>
    </reaction>
</comment>
<evidence type="ECO:0000256" key="6">
    <source>
        <dbReference type="ARBA" id="ARBA00022771"/>
    </source>
</evidence>
<dbReference type="InterPro" id="IPR013083">
    <property type="entry name" value="Znf_RING/FYVE/PHD"/>
</dbReference>
<keyword evidence="5" id="KW-0479">Metal-binding</keyword>
<keyword evidence="15" id="KW-1185">Reference proteome</keyword>
<dbReference type="PROSITE" id="PS50089">
    <property type="entry name" value="ZF_RING_2"/>
    <property type="match status" value="1"/>
</dbReference>
<comment type="subcellular location">
    <subcellularLocation>
        <location evidence="2">Membrane</location>
    </subcellularLocation>
</comment>
<evidence type="ECO:0000256" key="8">
    <source>
        <dbReference type="ARBA" id="ARBA00022989"/>
    </source>
</evidence>
<dbReference type="InterPro" id="IPR001841">
    <property type="entry name" value="Znf_RING"/>
</dbReference>
<dbReference type="PANTHER" id="PTHR46539:SF9">
    <property type="entry name" value="RING-H2 FINGER PROTEIN ATL56"/>
    <property type="match status" value="1"/>
</dbReference>
<dbReference type="AlphaFoldDB" id="A0AAU9TB87"/>
<feature type="domain" description="RING-type" evidence="13">
    <location>
        <begin position="68"/>
        <end position="110"/>
    </location>
</feature>
<feature type="transmembrane region" description="Helical" evidence="12">
    <location>
        <begin position="6"/>
        <end position="25"/>
    </location>
</feature>
<keyword evidence="7" id="KW-0862">Zinc</keyword>
<keyword evidence="9 12" id="KW-0472">Membrane</keyword>
<evidence type="ECO:0000256" key="4">
    <source>
        <dbReference type="ARBA" id="ARBA00022692"/>
    </source>
</evidence>
<evidence type="ECO:0000313" key="14">
    <source>
        <dbReference type="EMBL" id="CAH2080688.1"/>
    </source>
</evidence>
<evidence type="ECO:0000313" key="15">
    <source>
        <dbReference type="Proteomes" id="UP000836841"/>
    </source>
</evidence>
<dbReference type="SUPFAM" id="SSF57850">
    <property type="entry name" value="RING/U-box"/>
    <property type="match status" value="1"/>
</dbReference>
<evidence type="ECO:0000256" key="2">
    <source>
        <dbReference type="ARBA" id="ARBA00004370"/>
    </source>
</evidence>
<dbReference type="Proteomes" id="UP000836841">
    <property type="component" value="Unassembled WGS sequence"/>
</dbReference>
<evidence type="ECO:0000256" key="3">
    <source>
        <dbReference type="ARBA" id="ARBA00012483"/>
    </source>
</evidence>
<comment type="caution">
    <text evidence="14">The sequence shown here is derived from an EMBL/GenBank/DDBJ whole genome shotgun (WGS) entry which is preliminary data.</text>
</comment>
<protein>
    <recommendedName>
        <fullName evidence="3">RING-type E3 ubiquitin transferase</fullName>
        <ecNumber evidence="3">2.3.2.27</ecNumber>
    </recommendedName>
</protein>
<accession>A0AAU9TB87</accession>
<dbReference type="PANTHER" id="PTHR46539">
    <property type="entry name" value="E3 UBIQUITIN-PROTEIN LIGASE ATL42"/>
    <property type="match status" value="1"/>
</dbReference>
<dbReference type="CDD" id="cd16454">
    <property type="entry name" value="RING-H2_PA-TM-RING"/>
    <property type="match status" value="1"/>
</dbReference>
<evidence type="ECO:0000259" key="13">
    <source>
        <dbReference type="PROSITE" id="PS50089"/>
    </source>
</evidence>
<dbReference type="EMBL" id="CAJVSB020000956">
    <property type="protein sequence ID" value="CAH2080688.1"/>
    <property type="molecule type" value="Genomic_DNA"/>
</dbReference>
<evidence type="ECO:0000256" key="1">
    <source>
        <dbReference type="ARBA" id="ARBA00000900"/>
    </source>
</evidence>
<evidence type="ECO:0000256" key="7">
    <source>
        <dbReference type="ARBA" id="ARBA00022833"/>
    </source>
</evidence>
<dbReference type="Gene3D" id="3.30.40.10">
    <property type="entry name" value="Zinc/RING finger domain, C3HC4 (zinc finger)"/>
    <property type="match status" value="1"/>
</dbReference>
<evidence type="ECO:0000256" key="9">
    <source>
        <dbReference type="ARBA" id="ARBA00023136"/>
    </source>
</evidence>
<organism evidence="14 15">
    <name type="scientific">Thlaspi arvense</name>
    <name type="common">Field penny-cress</name>
    <dbReference type="NCBI Taxonomy" id="13288"/>
    <lineage>
        <taxon>Eukaryota</taxon>
        <taxon>Viridiplantae</taxon>
        <taxon>Streptophyta</taxon>
        <taxon>Embryophyta</taxon>
        <taxon>Tracheophyta</taxon>
        <taxon>Spermatophyta</taxon>
        <taxon>Magnoliopsida</taxon>
        <taxon>eudicotyledons</taxon>
        <taxon>Gunneridae</taxon>
        <taxon>Pentapetalae</taxon>
        <taxon>rosids</taxon>
        <taxon>malvids</taxon>
        <taxon>Brassicales</taxon>
        <taxon>Brassicaceae</taxon>
        <taxon>Thlaspideae</taxon>
        <taxon>Thlaspi</taxon>
    </lineage>
</organism>
<keyword evidence="6 11" id="KW-0863">Zinc-finger</keyword>
<dbReference type="SMART" id="SM00184">
    <property type="entry name" value="RING"/>
    <property type="match status" value="1"/>
</dbReference>
<gene>
    <name evidence="14" type="ORF">TAV2_LOCUS26390</name>
</gene>